<keyword evidence="3 5" id="KW-0378">Hydrolase</keyword>
<evidence type="ECO:0000313" key="11">
    <source>
        <dbReference type="Proteomes" id="UP000031030"/>
    </source>
</evidence>
<feature type="binding site" evidence="7">
    <location>
        <position position="229"/>
    </location>
    <ligand>
        <name>substrate</name>
    </ligand>
</feature>
<dbReference type="InterPro" id="IPR003764">
    <property type="entry name" value="GlcNAc_6-P_deAcase"/>
</dbReference>
<evidence type="ECO:0000256" key="2">
    <source>
        <dbReference type="ARBA" id="ARBA00022723"/>
    </source>
</evidence>
<evidence type="ECO:0000256" key="6">
    <source>
        <dbReference type="PIRSR" id="PIRSR038994-1"/>
    </source>
</evidence>
<comment type="cofactor">
    <cofactor evidence="8">
        <name>a divalent metal cation</name>
        <dbReference type="ChEBI" id="CHEBI:60240"/>
    </cofactor>
    <text evidence="8">Binds 1 divalent metal cation per subunit.</text>
</comment>
<dbReference type="Gene3D" id="2.30.40.10">
    <property type="entry name" value="Urease, subunit C, domain 1"/>
    <property type="match status" value="1"/>
</dbReference>
<feature type="binding site" evidence="7">
    <location>
        <begin position="309"/>
        <end position="311"/>
    </location>
    <ligand>
        <name>substrate</name>
    </ligand>
</feature>
<dbReference type="Gene3D" id="3.20.20.140">
    <property type="entry name" value="Metal-dependent hydrolases"/>
    <property type="match status" value="1"/>
</dbReference>
<dbReference type="SUPFAM" id="SSF51556">
    <property type="entry name" value="Metallo-dependent hydrolases"/>
    <property type="match status" value="1"/>
</dbReference>
<comment type="caution">
    <text evidence="10">The sequence shown here is derived from an EMBL/GenBank/DDBJ whole genome shotgun (WGS) entry which is preliminary data.</text>
</comment>
<dbReference type="GO" id="GO:0046872">
    <property type="term" value="F:metal ion binding"/>
    <property type="evidence" value="ECO:0007669"/>
    <property type="project" value="UniProtKB-KW"/>
</dbReference>
<proteinExistence type="inferred from homology"/>
<feature type="binding site" evidence="7">
    <location>
        <position position="141"/>
    </location>
    <ligand>
        <name>substrate</name>
    </ligand>
</feature>
<keyword evidence="11" id="KW-1185">Reference proteome</keyword>
<evidence type="ECO:0000256" key="8">
    <source>
        <dbReference type="PIRSR" id="PIRSR038994-3"/>
    </source>
</evidence>
<keyword evidence="4 5" id="KW-0119">Carbohydrate metabolism</keyword>
<dbReference type="GO" id="GO:0006046">
    <property type="term" value="P:N-acetylglucosamine catabolic process"/>
    <property type="evidence" value="ECO:0007669"/>
    <property type="project" value="TreeGrafter"/>
</dbReference>
<feature type="binding site" evidence="8">
    <location>
        <position position="130"/>
    </location>
    <ligand>
        <name>Zn(2+)</name>
        <dbReference type="ChEBI" id="CHEBI:29105"/>
    </ligand>
</feature>
<feature type="domain" description="Amidohydrolase-related" evidence="9">
    <location>
        <begin position="56"/>
        <end position="370"/>
    </location>
</feature>
<evidence type="ECO:0000256" key="7">
    <source>
        <dbReference type="PIRSR" id="PIRSR038994-2"/>
    </source>
</evidence>
<reference evidence="10 11" key="1">
    <citation type="submission" date="2014-11" db="EMBL/GenBank/DDBJ databases">
        <title>Genome sequence of Microbacterium mangrovi MUSC 115(T).</title>
        <authorList>
            <person name="Lee L.-H."/>
        </authorList>
    </citation>
    <scope>NUCLEOTIDE SEQUENCE [LARGE SCALE GENOMIC DNA]</scope>
    <source>
        <strain evidence="10 11">MUSC 115</strain>
    </source>
</reference>
<dbReference type="SUPFAM" id="SSF51338">
    <property type="entry name" value="Composite domain of metallo-dependent hydrolases"/>
    <property type="match status" value="1"/>
</dbReference>
<feature type="binding site" evidence="8">
    <location>
        <position position="197"/>
    </location>
    <ligand>
        <name>Zn(2+)</name>
        <dbReference type="ChEBI" id="CHEBI:29105"/>
    </ligand>
</feature>
<feature type="binding site" evidence="7">
    <location>
        <position position="253"/>
    </location>
    <ligand>
        <name>substrate</name>
    </ligand>
</feature>
<dbReference type="STRING" id="1348253.LK09_18115"/>
<dbReference type="PANTHER" id="PTHR11113:SF14">
    <property type="entry name" value="N-ACETYLGLUCOSAMINE-6-PHOSPHATE DEACETYLASE"/>
    <property type="match status" value="1"/>
</dbReference>
<evidence type="ECO:0000256" key="5">
    <source>
        <dbReference type="PIRNR" id="PIRNR038994"/>
    </source>
</evidence>
<feature type="active site" description="Proton donor/acceptor" evidence="6">
    <location>
        <position position="275"/>
    </location>
</feature>
<dbReference type="AlphaFoldDB" id="A0A0B2A2J9"/>
<accession>A0A0B2A2J9</accession>
<evidence type="ECO:0000256" key="1">
    <source>
        <dbReference type="ARBA" id="ARBA00010716"/>
    </source>
</evidence>
<evidence type="ECO:0000256" key="4">
    <source>
        <dbReference type="ARBA" id="ARBA00023277"/>
    </source>
</evidence>
<dbReference type="InterPro" id="IPR006680">
    <property type="entry name" value="Amidohydro-rel"/>
</dbReference>
<dbReference type="EMBL" id="JTDK01000019">
    <property type="protein sequence ID" value="KHK95763.1"/>
    <property type="molecule type" value="Genomic_DNA"/>
</dbReference>
<evidence type="ECO:0000256" key="3">
    <source>
        <dbReference type="ARBA" id="ARBA00022801"/>
    </source>
</evidence>
<feature type="binding site" evidence="7">
    <location>
        <begin position="221"/>
        <end position="222"/>
    </location>
    <ligand>
        <name>substrate</name>
    </ligand>
</feature>
<name>A0A0B2A2J9_9MICO</name>
<dbReference type="NCBIfam" id="TIGR00221">
    <property type="entry name" value="nagA"/>
    <property type="match status" value="1"/>
</dbReference>
<dbReference type="Pfam" id="PF01979">
    <property type="entry name" value="Amidohydro_1"/>
    <property type="match status" value="1"/>
</dbReference>
<feature type="binding site" evidence="8">
    <location>
        <position position="218"/>
    </location>
    <ligand>
        <name>Zn(2+)</name>
        <dbReference type="ChEBI" id="CHEBI:29105"/>
    </ligand>
</feature>
<keyword evidence="2 8" id="KW-0479">Metal-binding</keyword>
<dbReference type="PANTHER" id="PTHR11113">
    <property type="entry name" value="N-ACETYLGLUCOSAMINE-6-PHOSPHATE DEACETYLASE"/>
    <property type="match status" value="1"/>
</dbReference>
<dbReference type="Proteomes" id="UP000031030">
    <property type="component" value="Unassembled WGS sequence"/>
</dbReference>
<evidence type="ECO:0000313" key="10">
    <source>
        <dbReference type="EMBL" id="KHK95763.1"/>
    </source>
</evidence>
<dbReference type="InterPro" id="IPR011059">
    <property type="entry name" value="Metal-dep_hydrolase_composite"/>
</dbReference>
<evidence type="ECO:0000259" key="9">
    <source>
        <dbReference type="Pfam" id="PF01979"/>
    </source>
</evidence>
<dbReference type="InterPro" id="IPR032466">
    <property type="entry name" value="Metal_Hydrolase"/>
</dbReference>
<sequence>MPALVVHSATKVDADGAIEDFWLAAADGVILGTGRGSEWRQHAGEASTVDAGGRRLVPGFIDLHGHGGGGFAFEQGRAAIETALRLHRRHGTTRSVLSLVTNPIDELCAGLDLIAGVAASDPLVLGSHLEGPFLAAGHRGAHNPAFLRPPDDPAIITDLLAAARGTLRQITLAPELPGALDAIETFREAGVVVAVGHTDATMAETQAAFDRGATLLTHAFNGMPGIGHRAPGPVLAALDDERVTLELIVDGFHVHPDVVRMAMALAPHRVALITDAMAAAGAGDGTYDLGSLTVTVTDGQAWLADGSSIAGSTLTHDRALRVAVEDARVDEVAAVEALTLTPARVLGQDDEFGRLAPGFAADLVLLDDALGVERVWAAGVELV</sequence>
<protein>
    <submittedName>
        <fullName evidence="10">N-acetylglucosamine-6-phosphate deacetylase</fullName>
    </submittedName>
</protein>
<dbReference type="PIRSF" id="PIRSF038994">
    <property type="entry name" value="NagA"/>
    <property type="match status" value="1"/>
</dbReference>
<organism evidence="10 11">
    <name type="scientific">Microbacterium mangrovi</name>
    <dbReference type="NCBI Taxonomy" id="1348253"/>
    <lineage>
        <taxon>Bacteria</taxon>
        <taxon>Bacillati</taxon>
        <taxon>Actinomycetota</taxon>
        <taxon>Actinomycetes</taxon>
        <taxon>Micrococcales</taxon>
        <taxon>Microbacteriaceae</taxon>
        <taxon>Microbacterium</taxon>
    </lineage>
</organism>
<comment type="similarity">
    <text evidence="1 5">Belongs to the metallo-dependent hydrolases superfamily. NagA family.</text>
</comment>
<gene>
    <name evidence="10" type="ORF">LK09_18115</name>
</gene>
<dbReference type="GO" id="GO:0008448">
    <property type="term" value="F:N-acetylglucosamine-6-phosphate deacetylase activity"/>
    <property type="evidence" value="ECO:0007669"/>
    <property type="project" value="InterPro"/>
</dbReference>